<keyword evidence="2" id="KW-0433">Leucine-rich repeat</keyword>
<dbReference type="Gene3D" id="1.20.5.4130">
    <property type="match status" value="1"/>
</dbReference>
<dbReference type="InterPro" id="IPR038005">
    <property type="entry name" value="RX-like_CC"/>
</dbReference>
<evidence type="ECO:0000259" key="7">
    <source>
        <dbReference type="Pfam" id="PF00931"/>
    </source>
</evidence>
<dbReference type="Gene3D" id="1.10.10.10">
    <property type="entry name" value="Winged helix-like DNA-binding domain superfamily/Winged helix DNA-binding domain"/>
    <property type="match status" value="1"/>
</dbReference>
<evidence type="ECO:0000259" key="8">
    <source>
        <dbReference type="Pfam" id="PF18052"/>
    </source>
</evidence>
<dbReference type="EMBL" id="KI630969">
    <property type="protein sequence ID" value="EYU31485.1"/>
    <property type="molecule type" value="Genomic_DNA"/>
</dbReference>
<keyword evidence="4" id="KW-0547">Nucleotide-binding</keyword>
<protein>
    <recommendedName>
        <fullName evidence="13">Rx N-terminal domain-containing protein</fullName>
    </recommendedName>
</protein>
<feature type="domain" description="Disease resistance protein winged helix" evidence="9">
    <location>
        <begin position="422"/>
        <end position="487"/>
    </location>
</feature>
<dbReference type="InterPro" id="IPR058922">
    <property type="entry name" value="WHD_DRP"/>
</dbReference>
<dbReference type="InterPro" id="IPR027417">
    <property type="entry name" value="P-loop_NTPase"/>
</dbReference>
<dbReference type="CDD" id="cd14798">
    <property type="entry name" value="RX-CC_like"/>
    <property type="match status" value="1"/>
</dbReference>
<gene>
    <name evidence="11" type="ORF">MIMGU_mgv1a024344mg</name>
</gene>
<dbReference type="InterPro" id="IPR032675">
    <property type="entry name" value="LRR_dom_sf"/>
</dbReference>
<feature type="domain" description="R13L1/DRL21-like LRR repeat region" evidence="10">
    <location>
        <begin position="645"/>
        <end position="774"/>
    </location>
</feature>
<feature type="domain" description="Disease resistance N-terminal" evidence="8">
    <location>
        <begin position="10"/>
        <end position="99"/>
    </location>
</feature>
<dbReference type="GO" id="GO:0043531">
    <property type="term" value="F:ADP binding"/>
    <property type="evidence" value="ECO:0007669"/>
    <property type="project" value="InterPro"/>
</dbReference>
<dbReference type="Gene3D" id="3.40.50.300">
    <property type="entry name" value="P-loop containing nucleotide triphosphate hydrolases"/>
    <property type="match status" value="1"/>
</dbReference>
<dbReference type="PANTHER" id="PTHR36766">
    <property type="entry name" value="PLANT BROAD-SPECTRUM MILDEW RESISTANCE PROTEIN RPW8"/>
    <property type="match status" value="1"/>
</dbReference>
<name>A0A022QY78_ERYGU</name>
<evidence type="ECO:0000256" key="6">
    <source>
        <dbReference type="ARBA" id="ARBA00022840"/>
    </source>
</evidence>
<organism evidence="11 12">
    <name type="scientific">Erythranthe guttata</name>
    <name type="common">Yellow monkey flower</name>
    <name type="synonym">Mimulus guttatus</name>
    <dbReference type="NCBI Taxonomy" id="4155"/>
    <lineage>
        <taxon>Eukaryota</taxon>
        <taxon>Viridiplantae</taxon>
        <taxon>Streptophyta</taxon>
        <taxon>Embryophyta</taxon>
        <taxon>Tracheophyta</taxon>
        <taxon>Spermatophyta</taxon>
        <taxon>Magnoliopsida</taxon>
        <taxon>eudicotyledons</taxon>
        <taxon>Gunneridae</taxon>
        <taxon>Pentapetalae</taxon>
        <taxon>asterids</taxon>
        <taxon>lamiids</taxon>
        <taxon>Lamiales</taxon>
        <taxon>Phrymaceae</taxon>
        <taxon>Erythranthe</taxon>
    </lineage>
</organism>
<dbReference type="eggNOG" id="KOG4658">
    <property type="taxonomic scope" value="Eukaryota"/>
</dbReference>
<evidence type="ECO:0000256" key="4">
    <source>
        <dbReference type="ARBA" id="ARBA00022741"/>
    </source>
</evidence>
<reference evidence="11 12" key="1">
    <citation type="journal article" date="2013" name="Proc. Natl. Acad. Sci. U.S.A.">
        <title>Fine-scale variation in meiotic recombination in Mimulus inferred from population shotgun sequencing.</title>
        <authorList>
            <person name="Hellsten U."/>
            <person name="Wright K.M."/>
            <person name="Jenkins J."/>
            <person name="Shu S."/>
            <person name="Yuan Y."/>
            <person name="Wessler S.R."/>
            <person name="Schmutz J."/>
            <person name="Willis J.H."/>
            <person name="Rokhsar D.S."/>
        </authorList>
    </citation>
    <scope>NUCLEOTIDE SEQUENCE [LARGE SCALE GENOMIC DNA]</scope>
    <source>
        <strain evidence="12">cv. DUN x IM62</strain>
    </source>
</reference>
<dbReference type="GO" id="GO:0006952">
    <property type="term" value="P:defense response"/>
    <property type="evidence" value="ECO:0007669"/>
    <property type="project" value="UniProtKB-KW"/>
</dbReference>
<feature type="domain" description="NB-ARC" evidence="7">
    <location>
        <begin position="168"/>
        <end position="337"/>
    </location>
</feature>
<dbReference type="GO" id="GO:0051707">
    <property type="term" value="P:response to other organism"/>
    <property type="evidence" value="ECO:0007669"/>
    <property type="project" value="UniProtKB-ARBA"/>
</dbReference>
<keyword evidence="5" id="KW-0611">Plant defense</keyword>
<dbReference type="AlphaFoldDB" id="A0A022QY78"/>
<proteinExistence type="inferred from homology"/>
<dbReference type="Gene3D" id="1.10.8.430">
    <property type="entry name" value="Helical domain of apoptotic protease-activating factors"/>
    <property type="match status" value="1"/>
</dbReference>
<dbReference type="InterPro" id="IPR041118">
    <property type="entry name" value="Rx_N"/>
</dbReference>
<dbReference type="SUPFAM" id="SSF52540">
    <property type="entry name" value="P-loop containing nucleoside triphosphate hydrolases"/>
    <property type="match status" value="1"/>
</dbReference>
<dbReference type="Pfam" id="PF25019">
    <property type="entry name" value="LRR_R13L1-DRL21"/>
    <property type="match status" value="1"/>
</dbReference>
<evidence type="ECO:0000313" key="11">
    <source>
        <dbReference type="EMBL" id="EYU31485.1"/>
    </source>
</evidence>
<evidence type="ECO:0000313" key="12">
    <source>
        <dbReference type="Proteomes" id="UP000030748"/>
    </source>
</evidence>
<comment type="similarity">
    <text evidence="1">Belongs to the disease resistance NB-LRR family.</text>
</comment>
<evidence type="ECO:0000259" key="9">
    <source>
        <dbReference type="Pfam" id="PF23559"/>
    </source>
</evidence>
<dbReference type="InterPro" id="IPR056789">
    <property type="entry name" value="LRR_R13L1-DRL21"/>
</dbReference>
<evidence type="ECO:0008006" key="13">
    <source>
        <dbReference type="Google" id="ProtNLM"/>
    </source>
</evidence>
<sequence length="821" mass="93588">MAAEVVLGAAVKVLLQNLISVSREQISLVGDYKKDLEKLKGSVSIIQSFLNDAEKKQITEETVKLWLQKLESVAYDADNVLDELHYQHKKIQTQHKMKKKVRGFFPYPIRHPKIARKIKNINKNLEEINHEASNYGLQKAVVGAYAHGSLGLETDSFSNDPIFLGRKNDVSEIVEKMTIVPNDQVLSILPIVGMGGLGKSTVAREVFDHETIKSHFAKRFWVHVSENFDVVILFKKILTSLTETNVELGNKQALLEKLENYLGTERFLLVLDDVWNGSQEKWDDFLNPLRKISHGTGNGIIVTTRLEYVASLVRTLPIHKLNSLSVDMCWSIIKEKTVGHGNIPLEFEHVGVSIAKRCQGLPLAAKVVGGLLHGKSIDEWQSVAKNWLSNLEDENSISKILKLSFDHLLSPSLKKCFAYCSIYPKGYDLQRERLVEMWMAEGFLEGSDDMEVLGNKFFNQLLESSLLLQVVRRNGYYYMHDLVHDLASSILNSSNQVRYISLESISGESHVIPKEQAHFLRSLRLNGKICDIMFSKFKSLHVLILMHRWVEELPSSMRELIHLRCLDISGTMIKCLPNSIGELYHLQTLRACKVLMKLPDTMKHLISLRHLHIPPGIEMPPKMGRLTYLRTLPYFGVSHKEGCGIGELESLNNLQVELKIYNLEMVYDKEEAKSADLLRKPNIIKLTLAWKSAVIIEWTPRSRDNESVLDGLEPHPNLKKLYIFGFRGRRLPSWCSKMSSLNNLMEITLEDCKDIEQVPTLGHLPYLKNLYLINLRSVKTLGSSFYGIDKCSISNNTITVFPALERLELVEMWRLGEWLEA</sequence>
<dbReference type="FunFam" id="1.10.10.10:FF:000322">
    <property type="entry name" value="Probable disease resistance protein At1g63360"/>
    <property type="match status" value="1"/>
</dbReference>
<dbReference type="PANTHER" id="PTHR36766:SF70">
    <property type="entry name" value="DISEASE RESISTANCE PROTEIN RGA4"/>
    <property type="match status" value="1"/>
</dbReference>
<dbReference type="InterPro" id="IPR042197">
    <property type="entry name" value="Apaf_helical"/>
</dbReference>
<keyword evidence="12" id="KW-1185">Reference proteome</keyword>
<evidence type="ECO:0000259" key="10">
    <source>
        <dbReference type="Pfam" id="PF25019"/>
    </source>
</evidence>
<dbReference type="Pfam" id="PF18052">
    <property type="entry name" value="Rx_N"/>
    <property type="match status" value="1"/>
</dbReference>
<dbReference type="PRINTS" id="PR00364">
    <property type="entry name" value="DISEASERSIST"/>
</dbReference>
<evidence type="ECO:0000256" key="2">
    <source>
        <dbReference type="ARBA" id="ARBA00022614"/>
    </source>
</evidence>
<dbReference type="Gene3D" id="3.80.10.10">
    <property type="entry name" value="Ribonuclease Inhibitor"/>
    <property type="match status" value="1"/>
</dbReference>
<dbReference type="InterPro" id="IPR036388">
    <property type="entry name" value="WH-like_DNA-bd_sf"/>
</dbReference>
<dbReference type="Pfam" id="PF00931">
    <property type="entry name" value="NB-ARC"/>
    <property type="match status" value="1"/>
</dbReference>
<evidence type="ECO:0000256" key="5">
    <source>
        <dbReference type="ARBA" id="ARBA00022821"/>
    </source>
</evidence>
<dbReference type="SUPFAM" id="SSF52058">
    <property type="entry name" value="L domain-like"/>
    <property type="match status" value="1"/>
</dbReference>
<accession>A0A022QY78</accession>
<dbReference type="Pfam" id="PF23559">
    <property type="entry name" value="WHD_DRP"/>
    <property type="match status" value="1"/>
</dbReference>
<dbReference type="GO" id="GO:0005524">
    <property type="term" value="F:ATP binding"/>
    <property type="evidence" value="ECO:0007669"/>
    <property type="project" value="UniProtKB-KW"/>
</dbReference>
<dbReference type="InterPro" id="IPR002182">
    <property type="entry name" value="NB-ARC"/>
</dbReference>
<keyword evidence="3" id="KW-0677">Repeat</keyword>
<keyword evidence="6" id="KW-0067">ATP-binding</keyword>
<dbReference type="Proteomes" id="UP000030748">
    <property type="component" value="Unassembled WGS sequence"/>
</dbReference>
<feature type="non-terminal residue" evidence="11">
    <location>
        <position position="821"/>
    </location>
</feature>
<evidence type="ECO:0000256" key="1">
    <source>
        <dbReference type="ARBA" id="ARBA00008894"/>
    </source>
</evidence>
<evidence type="ECO:0000256" key="3">
    <source>
        <dbReference type="ARBA" id="ARBA00022737"/>
    </source>
</evidence>